<dbReference type="GeneID" id="9041905"/>
<dbReference type="OrthoDB" id="10567395at2759"/>
<dbReference type="AlphaFoldDB" id="C5L419"/>
<dbReference type="Proteomes" id="UP000007800">
    <property type="component" value="Unassembled WGS sequence"/>
</dbReference>
<feature type="region of interest" description="Disordered" evidence="1">
    <location>
        <begin position="206"/>
        <end position="232"/>
    </location>
</feature>
<name>C5L419_PERM5</name>
<gene>
    <name evidence="2" type="ORF">Pmar_PMAR010660</name>
</gene>
<dbReference type="EMBL" id="GG678943">
    <property type="protein sequence ID" value="EER08525.1"/>
    <property type="molecule type" value="Genomic_DNA"/>
</dbReference>
<keyword evidence="3" id="KW-1185">Reference proteome</keyword>
<protein>
    <submittedName>
        <fullName evidence="2">Uncharacterized protein</fullName>
    </submittedName>
</protein>
<proteinExistence type="predicted"/>
<reference evidence="2 3" key="1">
    <citation type="submission" date="2008-07" db="EMBL/GenBank/DDBJ databases">
        <authorList>
            <person name="El-Sayed N."/>
            <person name="Caler E."/>
            <person name="Inman J."/>
            <person name="Amedeo P."/>
            <person name="Hass B."/>
            <person name="Wortman J."/>
        </authorList>
    </citation>
    <scope>NUCLEOTIDE SEQUENCE [LARGE SCALE GENOMIC DNA]</scope>
    <source>
        <strain evidence="3">ATCC 50983 / TXsc</strain>
    </source>
</reference>
<sequence>MTMNVDEISGESGPMMLDMGTQMSACREMRVSFEGVPAESSEKGQDITLTQLYPTRVYQRHSGLSQASTDISTSQVIDAVNESRDFIDQRLGETRDELKEGFETTARVCEIVAGAIAEESAKLEASIAKTVAASSEELRSEFKSAQEGLHLRLKALGVEIEALRTSTSQQYVIGELERLKSIELTCEQTKARLDQIEAAWAERRIQGSAEQQQDRSEYTNDATESCRDQSNNGRRTECTAAEECRCAQHV</sequence>
<evidence type="ECO:0000313" key="2">
    <source>
        <dbReference type="EMBL" id="EER08525.1"/>
    </source>
</evidence>
<accession>C5L419</accession>
<dbReference type="OMA" id="WAERRIQ"/>
<evidence type="ECO:0000313" key="3">
    <source>
        <dbReference type="Proteomes" id="UP000007800"/>
    </source>
</evidence>
<evidence type="ECO:0000256" key="1">
    <source>
        <dbReference type="SAM" id="MobiDB-lite"/>
    </source>
</evidence>
<dbReference type="RefSeq" id="XP_002776709.1">
    <property type="nucleotide sequence ID" value="XM_002776663.1"/>
</dbReference>
<dbReference type="InParanoid" id="C5L419"/>
<feature type="compositionally biased region" description="Polar residues" evidence="1">
    <location>
        <begin position="219"/>
        <end position="232"/>
    </location>
</feature>
<organism evidence="3">
    <name type="scientific">Perkinsus marinus (strain ATCC 50983 / TXsc)</name>
    <dbReference type="NCBI Taxonomy" id="423536"/>
    <lineage>
        <taxon>Eukaryota</taxon>
        <taxon>Sar</taxon>
        <taxon>Alveolata</taxon>
        <taxon>Perkinsozoa</taxon>
        <taxon>Perkinsea</taxon>
        <taxon>Perkinsida</taxon>
        <taxon>Perkinsidae</taxon>
        <taxon>Perkinsus</taxon>
    </lineage>
</organism>